<dbReference type="AlphaFoldDB" id="A0A7S7LYQ1"/>
<sequence length="155" mass="17090">MKTILIASASIILTCILGANELAWVDEQIEAIKPSRKGINISNAKNPFIFLEKNGYKVKQRATVSSTSRSVKSTSYSAGIAPYKPESKSSRTTLTLDLLINSSAMINGSWYKVNDRVGNYTLVNVGKKFVTLKAGDKELTLSTRVKNKNLKFKNK</sequence>
<dbReference type="RefSeq" id="WP_194365800.1">
    <property type="nucleotide sequence ID" value="NZ_CP054493.1"/>
</dbReference>
<feature type="signal peptide" evidence="1">
    <location>
        <begin position="1"/>
        <end position="19"/>
    </location>
</feature>
<dbReference type="EMBL" id="CP054493">
    <property type="protein sequence ID" value="QOY53933.1"/>
    <property type="molecule type" value="Genomic_DNA"/>
</dbReference>
<proteinExistence type="predicted"/>
<accession>A0A7S7LYQ1</accession>
<dbReference type="KEGG" id="smas:HUE87_08505"/>
<name>A0A7S7LYQ1_9BACT</name>
<evidence type="ECO:0000313" key="3">
    <source>
        <dbReference type="Proteomes" id="UP000593836"/>
    </source>
</evidence>
<organism evidence="2 3">
    <name type="scientific">Candidatus Sulfurimonas marisnigri</name>
    <dbReference type="NCBI Taxonomy" id="2740405"/>
    <lineage>
        <taxon>Bacteria</taxon>
        <taxon>Pseudomonadati</taxon>
        <taxon>Campylobacterota</taxon>
        <taxon>Epsilonproteobacteria</taxon>
        <taxon>Campylobacterales</taxon>
        <taxon>Sulfurimonadaceae</taxon>
        <taxon>Sulfurimonas</taxon>
    </lineage>
</organism>
<evidence type="ECO:0000256" key="1">
    <source>
        <dbReference type="SAM" id="SignalP"/>
    </source>
</evidence>
<evidence type="ECO:0000313" key="2">
    <source>
        <dbReference type="EMBL" id="QOY53933.1"/>
    </source>
</evidence>
<keyword evidence="1" id="KW-0732">Signal</keyword>
<gene>
    <name evidence="2" type="ORF">HUE87_08505</name>
</gene>
<feature type="chain" id="PRO_5032526523" evidence="1">
    <location>
        <begin position="20"/>
        <end position="155"/>
    </location>
</feature>
<reference evidence="2 3" key="1">
    <citation type="submission" date="2020-05" db="EMBL/GenBank/DDBJ databases">
        <title>Sulfurimonas marisnigri, sp. nov., and Sulfurimonas baltica, sp. nov., manganese oxide reducing chemolithoautotrophs of the class Epsilonproteobacteria isolated from the pelagic redoxclines of the Black and Baltic Seas and emended description of the genus Sulfurimonas.</title>
        <authorList>
            <person name="Henkel J.V."/>
            <person name="Laudan C."/>
            <person name="Werner J."/>
            <person name="Neu T."/>
            <person name="Plewe S."/>
            <person name="Sproer C."/>
            <person name="Bunk B."/>
            <person name="Schulz-Vogt H.N."/>
        </authorList>
    </citation>
    <scope>NUCLEOTIDE SEQUENCE [LARGE SCALE GENOMIC DNA]</scope>
    <source>
        <strain evidence="2 3">SoZ1</strain>
    </source>
</reference>
<protein>
    <submittedName>
        <fullName evidence="2">Uncharacterized protein</fullName>
    </submittedName>
</protein>
<dbReference type="Proteomes" id="UP000593836">
    <property type="component" value="Chromosome"/>
</dbReference>
<keyword evidence="3" id="KW-1185">Reference proteome</keyword>